<evidence type="ECO:0000313" key="3">
    <source>
        <dbReference type="EMBL" id="ARZ72447.1"/>
    </source>
</evidence>
<feature type="region of interest" description="Disordered" evidence="2">
    <location>
        <begin position="312"/>
        <end position="343"/>
    </location>
</feature>
<feature type="compositionally biased region" description="Basic and acidic residues" evidence="2">
    <location>
        <begin position="633"/>
        <end position="644"/>
    </location>
</feature>
<evidence type="ECO:0000313" key="4">
    <source>
        <dbReference type="Proteomes" id="UP000195755"/>
    </source>
</evidence>
<accession>A0A1Z2LDR4</accession>
<dbReference type="AlphaFoldDB" id="A0A1Z2LDR4"/>
<dbReference type="KEGG" id="salj:SMD11_6871"/>
<name>A0A1Z2LDR4_9ACTN</name>
<protein>
    <submittedName>
        <fullName evidence="3">Uncharacterized protein</fullName>
    </submittedName>
</protein>
<feature type="region of interest" description="Disordered" evidence="2">
    <location>
        <begin position="488"/>
        <end position="510"/>
    </location>
</feature>
<organism evidence="3 4">
    <name type="scientific">Streptomyces albireticuli</name>
    <dbReference type="NCBI Taxonomy" id="1940"/>
    <lineage>
        <taxon>Bacteria</taxon>
        <taxon>Bacillati</taxon>
        <taxon>Actinomycetota</taxon>
        <taxon>Actinomycetes</taxon>
        <taxon>Kitasatosporales</taxon>
        <taxon>Streptomycetaceae</taxon>
        <taxon>Streptomyces</taxon>
    </lineage>
</organism>
<reference evidence="3 4" key="1">
    <citation type="submission" date="2017-06" db="EMBL/GenBank/DDBJ databases">
        <title>Streptomyces albireticuli Genome sequencing and assembly.</title>
        <authorList>
            <person name="Wang Y."/>
            <person name="Du B."/>
            <person name="Ding Y."/>
            <person name="Liu H."/>
            <person name="Hou Q."/>
            <person name="Liu K."/>
            <person name="Yao L."/>
            <person name="Wang C."/>
        </authorList>
    </citation>
    <scope>NUCLEOTIDE SEQUENCE [LARGE SCALE GENOMIC DNA]</scope>
    <source>
        <strain evidence="3 4">MDJK11</strain>
    </source>
</reference>
<dbReference type="Proteomes" id="UP000195755">
    <property type="component" value="Chromosome"/>
</dbReference>
<evidence type="ECO:0000256" key="2">
    <source>
        <dbReference type="SAM" id="MobiDB-lite"/>
    </source>
</evidence>
<evidence type="ECO:0000256" key="1">
    <source>
        <dbReference type="SAM" id="Coils"/>
    </source>
</evidence>
<keyword evidence="1" id="KW-0175">Coiled coil</keyword>
<feature type="coiled-coil region" evidence="1">
    <location>
        <begin position="261"/>
        <end position="288"/>
    </location>
</feature>
<feature type="region of interest" description="Disordered" evidence="2">
    <location>
        <begin position="1"/>
        <end position="59"/>
    </location>
</feature>
<sequence>MVGVAAAHPRRPAGPGGPPGGPGRGTRPGPAAPIDRPGPAGRSAPTARRTASGRTHPEERMSYGLFYPSIIDILPTVAYSSPTSTTLPGFTDVSAADGTVQQTAGFLTDGSLPDGSFVDSTLMDGARTVGSLSDGVQESASHALDAAGHALQELLEPAAVALGALSGALLVGRAALVTTQVLAAAAVRAAEEQTCLERGQRVAAAVTAQWEAAAFAAVRANARRAALLARVRRTAFRTRPDTPPPPLPDLPPPLTCTGTPLGALRGELASMEAALRNAEAAHARWTMEQALHTTDAPEDEDWRRRMLSRREAAVRDRQAEPAEAAPAALPQPPAAERLGRREAEESGAGLLALLEPGADTKDAELAVAAVRHAVTCAEERPAKARIHLREARRFVADANRAVRARLAAQEKAATQLDFLLTEAPPGEPPLAPAAEETALLRKALEEGCSLNADEQRAVDRRVEERLSDLECRYTRELIGLAVTQLAGGTKDVSPAGTEEAARGGSGGADGARRFDLTPAGWWPGHWLRITVRDGTTELVTMYEERPGPRGPADLALDARRCREARGHLEELREAGRRWGLELPVSFTESGAAVPGVRGADGAVVLDAAASGTERRRAAGPGSAAHRTGRAKARRVDDDRRSTGR</sequence>
<dbReference type="EMBL" id="CP021744">
    <property type="protein sequence ID" value="ARZ72447.1"/>
    <property type="molecule type" value="Genomic_DNA"/>
</dbReference>
<proteinExistence type="predicted"/>
<feature type="region of interest" description="Disordered" evidence="2">
    <location>
        <begin position="610"/>
        <end position="644"/>
    </location>
</feature>
<gene>
    <name evidence="3" type="ORF">SMD11_6871</name>
</gene>